<evidence type="ECO:0000256" key="1">
    <source>
        <dbReference type="SAM" id="Coils"/>
    </source>
</evidence>
<dbReference type="InterPro" id="IPR011029">
    <property type="entry name" value="DEATH-like_dom_sf"/>
</dbReference>
<name>A0ABN8P4Z3_9CNID</name>
<evidence type="ECO:0000313" key="4">
    <source>
        <dbReference type="EMBL" id="CAH3133681.1"/>
    </source>
</evidence>
<protein>
    <recommendedName>
        <fullName evidence="3">Death domain-containing protein</fullName>
    </recommendedName>
</protein>
<feature type="region of interest" description="Disordered" evidence="2">
    <location>
        <begin position="188"/>
        <end position="214"/>
    </location>
</feature>
<gene>
    <name evidence="4" type="ORF">PLOB_00036988</name>
</gene>
<dbReference type="InterPro" id="IPR000488">
    <property type="entry name" value="Death_dom"/>
</dbReference>
<dbReference type="SMART" id="SM00005">
    <property type="entry name" value="DEATH"/>
    <property type="match status" value="1"/>
</dbReference>
<keyword evidence="5" id="KW-1185">Reference proteome</keyword>
<feature type="coiled-coil region" evidence="1">
    <location>
        <begin position="100"/>
        <end position="162"/>
    </location>
</feature>
<dbReference type="PANTHER" id="PTHR15077:SF9">
    <property type="entry name" value="C-TERMINAL OF ROC (COR) DOMAIN-CONTAINING PROTEIN"/>
    <property type="match status" value="1"/>
</dbReference>
<dbReference type="Gene3D" id="1.10.533.10">
    <property type="entry name" value="Death Domain, Fas"/>
    <property type="match status" value="1"/>
</dbReference>
<dbReference type="Pfam" id="PF00531">
    <property type="entry name" value="Death"/>
    <property type="match status" value="1"/>
</dbReference>
<dbReference type="PANTHER" id="PTHR15077">
    <property type="entry name" value="FAS-ASSOCIATING DEATH DOMAIN-CONTAINING PROTEIN FADD"/>
    <property type="match status" value="1"/>
</dbReference>
<comment type="caution">
    <text evidence="4">The sequence shown here is derived from an EMBL/GenBank/DDBJ whole genome shotgun (WGS) entry which is preliminary data.</text>
</comment>
<sequence length="214" mass="24259">MANSPLLGLSPNHKMSESDIHDYKFPHHLARALGYFELRIDAIEEEKCHCPKECCIKVLVLWMNREGDEATAARLADALRRVGLKNLADILIYPIDPSQINVFEMEIREMKSQLVSLEAKGSIMSARIKKLEEEDCIMSARIEELEEENQQLRATVEFKNRGERRSKSAIIAVSQLITRIKGSEDELSIAKQKGHDEINEQQEGDPSTDSVQLA</sequence>
<feature type="compositionally biased region" description="Polar residues" evidence="2">
    <location>
        <begin position="204"/>
        <end position="214"/>
    </location>
</feature>
<proteinExistence type="predicted"/>
<feature type="domain" description="Death" evidence="3">
    <location>
        <begin position="29"/>
        <end position="95"/>
    </location>
</feature>
<dbReference type="Proteomes" id="UP001159405">
    <property type="component" value="Unassembled WGS sequence"/>
</dbReference>
<evidence type="ECO:0000313" key="5">
    <source>
        <dbReference type="Proteomes" id="UP001159405"/>
    </source>
</evidence>
<dbReference type="PROSITE" id="PS50017">
    <property type="entry name" value="DEATH_DOMAIN"/>
    <property type="match status" value="1"/>
</dbReference>
<reference evidence="4 5" key="1">
    <citation type="submission" date="2022-05" db="EMBL/GenBank/DDBJ databases">
        <authorList>
            <consortium name="Genoscope - CEA"/>
            <person name="William W."/>
        </authorList>
    </citation>
    <scope>NUCLEOTIDE SEQUENCE [LARGE SCALE GENOMIC DNA]</scope>
</reference>
<accession>A0ABN8P4Z3</accession>
<keyword evidence="1" id="KW-0175">Coiled coil</keyword>
<dbReference type="InterPro" id="IPR016729">
    <property type="entry name" value="FADD"/>
</dbReference>
<evidence type="ECO:0000259" key="3">
    <source>
        <dbReference type="PROSITE" id="PS50017"/>
    </source>
</evidence>
<dbReference type="CDD" id="cd01670">
    <property type="entry name" value="Death"/>
    <property type="match status" value="1"/>
</dbReference>
<evidence type="ECO:0000256" key="2">
    <source>
        <dbReference type="SAM" id="MobiDB-lite"/>
    </source>
</evidence>
<dbReference type="SUPFAM" id="SSF47986">
    <property type="entry name" value="DEATH domain"/>
    <property type="match status" value="1"/>
</dbReference>
<dbReference type="EMBL" id="CALNXK010000053">
    <property type="protein sequence ID" value="CAH3133681.1"/>
    <property type="molecule type" value="Genomic_DNA"/>
</dbReference>
<organism evidence="4 5">
    <name type="scientific">Porites lobata</name>
    <dbReference type="NCBI Taxonomy" id="104759"/>
    <lineage>
        <taxon>Eukaryota</taxon>
        <taxon>Metazoa</taxon>
        <taxon>Cnidaria</taxon>
        <taxon>Anthozoa</taxon>
        <taxon>Hexacorallia</taxon>
        <taxon>Scleractinia</taxon>
        <taxon>Fungiina</taxon>
        <taxon>Poritidae</taxon>
        <taxon>Porites</taxon>
    </lineage>
</organism>